<proteinExistence type="inferred from homology"/>
<dbReference type="Gene3D" id="2.30.42.10">
    <property type="match status" value="2"/>
</dbReference>
<dbReference type="EMBL" id="JBGBZN010000002">
    <property type="protein sequence ID" value="MEY9469263.1"/>
    <property type="molecule type" value="Genomic_DNA"/>
</dbReference>
<feature type="domain" description="PDZ" evidence="12">
    <location>
        <begin position="273"/>
        <end position="343"/>
    </location>
</feature>
<evidence type="ECO:0000256" key="6">
    <source>
        <dbReference type="ARBA" id="ARBA00022670"/>
    </source>
</evidence>
<evidence type="ECO:0000256" key="11">
    <source>
        <dbReference type="ARBA" id="ARBA00032850"/>
    </source>
</evidence>
<evidence type="ECO:0000256" key="1">
    <source>
        <dbReference type="ARBA" id="ARBA00001772"/>
    </source>
</evidence>
<dbReference type="PANTHER" id="PTHR22939">
    <property type="entry name" value="SERINE PROTEASE FAMILY S1C HTRA-RELATED"/>
    <property type="match status" value="1"/>
</dbReference>
<dbReference type="InterPro" id="IPR001478">
    <property type="entry name" value="PDZ"/>
</dbReference>
<reference evidence="13 14" key="1">
    <citation type="submission" date="2024-07" db="EMBL/GenBank/DDBJ databases">
        <title>Genomic Encyclopedia of Type Strains, Phase V (KMG-V): Genome sequencing to study the core and pangenomes of soil and plant-associated prokaryotes.</title>
        <authorList>
            <person name="Whitman W."/>
        </authorList>
    </citation>
    <scope>NUCLEOTIDE SEQUENCE [LARGE SCALE GENOMIC DNA]</scope>
    <source>
        <strain evidence="13 14">USDA 222</strain>
    </source>
</reference>
<protein>
    <recommendedName>
        <fullName evidence="5">Probable periplasmic serine endoprotease DegP-like</fullName>
        <ecNumber evidence="4">3.4.21.107</ecNumber>
    </recommendedName>
    <alternativeName>
        <fullName evidence="11">Protease Do</fullName>
    </alternativeName>
</protein>
<dbReference type="Pfam" id="PF13365">
    <property type="entry name" value="Trypsin_2"/>
    <property type="match status" value="1"/>
</dbReference>
<comment type="catalytic activity">
    <reaction evidence="1">
        <text>Acts on substrates that are at least partially unfolded. The cleavage site P1 residue is normally between a pair of hydrophobic residues, such as Val-|-Val.</text>
        <dbReference type="EC" id="3.4.21.107"/>
    </reaction>
</comment>
<sequence>MTPGDLSSRVVAATCIGKVGILLGVVIASSLVLVGASRLLAAEVDAVGASAPVGFEEVIERVRPAVVGIRVKGGPRSPDVDRGSLPPGSFLDRFFRQFGLQIPADPAPGSDLTVGAGFLVSGDGYIVTNEHVVASGVDIDVTMDDGKTYPAKITGSDPQTDLALIKISAPDDLPYVRLAAREPRIGEWVLPIGNPFGLGGTVSAGIVSARGRDIGEEPYNDFIQIDAPVNKGNSGGPTFNTRGEVIGVNTAIYSPSGGSIGVAFDIPAETVSLVIRQLREKGHVTRGWVGVYLQEVTPRIADALNLKNVQGALVAQLDEGPAAKQGVEVGDVITSVNEHELKNPRDFARTVAAIAPGTVINLRLLRNERLISIELTVAELARAAKVKKEKQADAGEKSVLGLTLAPARSISGAGDAGVVILEVKPDSAAANDGLQVGDIVLSTGGRPLGAATDLNKMVDEARAQGKRTILLRVKRSGAISFVAVSIT</sequence>
<evidence type="ECO:0000313" key="14">
    <source>
        <dbReference type="Proteomes" id="UP001565474"/>
    </source>
</evidence>
<dbReference type="EC" id="3.4.21.107" evidence="4"/>
<dbReference type="GO" id="GO:0006508">
    <property type="term" value="P:proteolysis"/>
    <property type="evidence" value="ECO:0007669"/>
    <property type="project" value="UniProtKB-KW"/>
</dbReference>
<evidence type="ECO:0000259" key="12">
    <source>
        <dbReference type="PROSITE" id="PS50106"/>
    </source>
</evidence>
<dbReference type="SMART" id="SM00228">
    <property type="entry name" value="PDZ"/>
    <property type="match status" value="2"/>
</dbReference>
<keyword evidence="14" id="KW-1185">Reference proteome</keyword>
<organism evidence="13 14">
    <name type="scientific">Bradyrhizobium yuanmingense</name>
    <dbReference type="NCBI Taxonomy" id="108015"/>
    <lineage>
        <taxon>Bacteria</taxon>
        <taxon>Pseudomonadati</taxon>
        <taxon>Pseudomonadota</taxon>
        <taxon>Alphaproteobacteria</taxon>
        <taxon>Hyphomicrobiales</taxon>
        <taxon>Nitrobacteraceae</taxon>
        <taxon>Bradyrhizobium</taxon>
    </lineage>
</organism>
<dbReference type="SUPFAM" id="SSF50494">
    <property type="entry name" value="Trypsin-like serine proteases"/>
    <property type="match status" value="1"/>
</dbReference>
<dbReference type="SUPFAM" id="SSF50156">
    <property type="entry name" value="PDZ domain-like"/>
    <property type="match status" value="2"/>
</dbReference>
<evidence type="ECO:0000256" key="7">
    <source>
        <dbReference type="ARBA" id="ARBA00022764"/>
    </source>
</evidence>
<dbReference type="InterPro" id="IPR036034">
    <property type="entry name" value="PDZ_sf"/>
</dbReference>
<dbReference type="PROSITE" id="PS50106">
    <property type="entry name" value="PDZ"/>
    <property type="match status" value="2"/>
</dbReference>
<comment type="similarity">
    <text evidence="3">Belongs to the peptidase S1C family.</text>
</comment>
<evidence type="ECO:0000256" key="4">
    <source>
        <dbReference type="ARBA" id="ARBA00013035"/>
    </source>
</evidence>
<keyword evidence="8 13" id="KW-0378">Hydrolase</keyword>
<gene>
    <name evidence="13" type="ORF">ABH992_001662</name>
</gene>
<evidence type="ECO:0000256" key="8">
    <source>
        <dbReference type="ARBA" id="ARBA00022801"/>
    </source>
</evidence>
<dbReference type="InterPro" id="IPR009003">
    <property type="entry name" value="Peptidase_S1_PA"/>
</dbReference>
<accession>A0ABV4GBF7</accession>
<evidence type="ECO:0000256" key="9">
    <source>
        <dbReference type="ARBA" id="ARBA00022825"/>
    </source>
</evidence>
<evidence type="ECO:0000256" key="3">
    <source>
        <dbReference type="ARBA" id="ARBA00010541"/>
    </source>
</evidence>
<keyword evidence="6 13" id="KW-0645">Protease</keyword>
<evidence type="ECO:0000256" key="5">
    <source>
        <dbReference type="ARBA" id="ARBA00013958"/>
    </source>
</evidence>
<dbReference type="RefSeq" id="WP_081493712.1">
    <property type="nucleotide sequence ID" value="NZ_JBGBYD010000002.1"/>
</dbReference>
<comment type="caution">
    <text evidence="13">The sequence shown here is derived from an EMBL/GenBank/DDBJ whole genome shotgun (WGS) entry which is preliminary data.</text>
</comment>
<evidence type="ECO:0000313" key="13">
    <source>
        <dbReference type="EMBL" id="MEY9469263.1"/>
    </source>
</evidence>
<comment type="subcellular location">
    <subcellularLocation>
        <location evidence="2">Periplasm</location>
    </subcellularLocation>
</comment>
<evidence type="ECO:0000256" key="2">
    <source>
        <dbReference type="ARBA" id="ARBA00004418"/>
    </source>
</evidence>
<feature type="domain" description="PDZ" evidence="12">
    <location>
        <begin position="383"/>
        <end position="476"/>
    </location>
</feature>
<dbReference type="Pfam" id="PF13180">
    <property type="entry name" value="PDZ_2"/>
    <property type="match status" value="2"/>
</dbReference>
<keyword evidence="10" id="KW-0346">Stress response</keyword>
<evidence type="ECO:0000256" key="10">
    <source>
        <dbReference type="ARBA" id="ARBA00023016"/>
    </source>
</evidence>
<dbReference type="GO" id="GO:0008233">
    <property type="term" value="F:peptidase activity"/>
    <property type="evidence" value="ECO:0007669"/>
    <property type="project" value="UniProtKB-KW"/>
</dbReference>
<dbReference type="PANTHER" id="PTHR22939:SF130">
    <property type="entry name" value="PERIPLASMIC SERINE ENDOPROTEASE DEGP-LIKE-RELATED"/>
    <property type="match status" value="1"/>
</dbReference>
<name>A0ABV4GBF7_9BRAD</name>
<dbReference type="Gene3D" id="2.40.10.120">
    <property type="match status" value="1"/>
</dbReference>
<keyword evidence="9" id="KW-0720">Serine protease</keyword>
<dbReference type="InterPro" id="IPR001940">
    <property type="entry name" value="Peptidase_S1C"/>
</dbReference>
<dbReference type="Proteomes" id="UP001565474">
    <property type="component" value="Unassembled WGS sequence"/>
</dbReference>
<dbReference type="PRINTS" id="PR00834">
    <property type="entry name" value="PROTEASES2C"/>
</dbReference>
<keyword evidence="7" id="KW-0574">Periplasm</keyword>